<dbReference type="GO" id="GO:0005886">
    <property type="term" value="C:plasma membrane"/>
    <property type="evidence" value="ECO:0007669"/>
    <property type="project" value="UniProtKB-SubCell"/>
</dbReference>
<dbReference type="Pfam" id="PF12698">
    <property type="entry name" value="ABC2_membrane_3"/>
    <property type="match status" value="1"/>
</dbReference>
<feature type="transmembrane region" description="Helical" evidence="8">
    <location>
        <begin position="180"/>
        <end position="203"/>
    </location>
</feature>
<dbReference type="GO" id="GO:0140359">
    <property type="term" value="F:ABC-type transporter activity"/>
    <property type="evidence" value="ECO:0007669"/>
    <property type="project" value="InterPro"/>
</dbReference>
<protein>
    <submittedName>
        <fullName evidence="10">ABC transporter permease</fullName>
    </submittedName>
</protein>
<reference evidence="10" key="1">
    <citation type="submission" date="2020-08" db="EMBL/GenBank/DDBJ databases">
        <title>Novel species isolated from subtropical streams in China.</title>
        <authorList>
            <person name="Lu H."/>
        </authorList>
    </citation>
    <scope>NUCLEOTIDE SEQUENCE</scope>
    <source>
        <strain evidence="10">KACC 12607</strain>
    </source>
</reference>
<keyword evidence="11" id="KW-1185">Reference proteome</keyword>
<evidence type="ECO:0000259" key="9">
    <source>
        <dbReference type="PROSITE" id="PS51012"/>
    </source>
</evidence>
<evidence type="ECO:0000256" key="2">
    <source>
        <dbReference type="ARBA" id="ARBA00007783"/>
    </source>
</evidence>
<proteinExistence type="inferred from homology"/>
<dbReference type="EMBL" id="JACOFV010000001">
    <property type="protein sequence ID" value="MBC3860524.1"/>
    <property type="molecule type" value="Genomic_DNA"/>
</dbReference>
<dbReference type="InterPro" id="IPR047817">
    <property type="entry name" value="ABC2_TM_bact-type"/>
</dbReference>
<feature type="transmembrane region" description="Helical" evidence="8">
    <location>
        <begin position="348"/>
        <end position="368"/>
    </location>
</feature>
<name>A0A923HGY8_9BURK</name>
<dbReference type="PANTHER" id="PTHR30294:SF29">
    <property type="entry name" value="MULTIDRUG ABC TRANSPORTER PERMEASE YBHS-RELATED"/>
    <property type="match status" value="1"/>
</dbReference>
<evidence type="ECO:0000256" key="5">
    <source>
        <dbReference type="ARBA" id="ARBA00022692"/>
    </source>
</evidence>
<evidence type="ECO:0000256" key="3">
    <source>
        <dbReference type="ARBA" id="ARBA00022448"/>
    </source>
</evidence>
<comment type="similarity">
    <text evidence="2">Belongs to the ABC-2 integral membrane protein family.</text>
</comment>
<comment type="subcellular location">
    <subcellularLocation>
        <location evidence="1">Cell membrane</location>
        <topology evidence="1">Multi-pass membrane protein</topology>
    </subcellularLocation>
</comment>
<dbReference type="Gene3D" id="3.40.1710.10">
    <property type="entry name" value="abc type-2 transporter like domain"/>
    <property type="match status" value="1"/>
</dbReference>
<evidence type="ECO:0000256" key="8">
    <source>
        <dbReference type="SAM" id="Phobius"/>
    </source>
</evidence>
<dbReference type="InterPro" id="IPR013525">
    <property type="entry name" value="ABC2_TM"/>
</dbReference>
<keyword evidence="6 8" id="KW-1133">Transmembrane helix</keyword>
<sequence>MPTLSIRRLFALCRKETYQIVRDPSSILIAFVMPLILLFVFGYGINLDANYLRIGLLVEDTGSAALQFEQTLRAGNAFNVRSGNSRQALMAALVRGEIRGMVIIKSDFSAKVQQGQGAAAIQVLADGSEPNTAQFVSAYVNGAWARWQTAMGQNRSIQSGPTINVETRTWFNPSNVSRNFLVPGSIAVVMTIIGALLTSLVVAREWERGTMEALLATPVTKLELLLSKILPYYVLGMAAMTLCLMVAVLVMAVPFRGSLLALLGISSLFLACALGQGLYLSTVLRVQFNAAQAALTVAFLPAMMLSGFVFEISSMPHYLQWLTRIIPARYFANSLQTLFQTDLVTSALYLNALYLSALGVLWLGLTALKTKRTLD</sequence>
<keyword evidence="5 8" id="KW-0812">Transmembrane</keyword>
<evidence type="ECO:0000256" key="4">
    <source>
        <dbReference type="ARBA" id="ARBA00022475"/>
    </source>
</evidence>
<feature type="transmembrane region" description="Helical" evidence="8">
    <location>
        <begin position="259"/>
        <end position="281"/>
    </location>
</feature>
<accession>A0A923HGY8</accession>
<gene>
    <name evidence="10" type="ORF">H8K32_00285</name>
</gene>
<dbReference type="Proteomes" id="UP000634011">
    <property type="component" value="Unassembled WGS sequence"/>
</dbReference>
<evidence type="ECO:0000256" key="7">
    <source>
        <dbReference type="ARBA" id="ARBA00023136"/>
    </source>
</evidence>
<organism evidence="10 11">
    <name type="scientific">Undibacterium jejuense</name>
    <dbReference type="NCBI Taxonomy" id="1344949"/>
    <lineage>
        <taxon>Bacteria</taxon>
        <taxon>Pseudomonadati</taxon>
        <taxon>Pseudomonadota</taxon>
        <taxon>Betaproteobacteria</taxon>
        <taxon>Burkholderiales</taxon>
        <taxon>Oxalobacteraceae</taxon>
        <taxon>Undibacterium</taxon>
    </lineage>
</organism>
<feature type="transmembrane region" description="Helical" evidence="8">
    <location>
        <begin position="230"/>
        <end position="253"/>
    </location>
</feature>
<evidence type="ECO:0000256" key="1">
    <source>
        <dbReference type="ARBA" id="ARBA00004651"/>
    </source>
</evidence>
<dbReference type="PANTHER" id="PTHR30294">
    <property type="entry name" value="MEMBRANE COMPONENT OF ABC TRANSPORTER YHHJ-RELATED"/>
    <property type="match status" value="1"/>
</dbReference>
<keyword evidence="3" id="KW-0813">Transport</keyword>
<evidence type="ECO:0000256" key="6">
    <source>
        <dbReference type="ARBA" id="ARBA00022989"/>
    </source>
</evidence>
<feature type="transmembrane region" description="Helical" evidence="8">
    <location>
        <begin position="293"/>
        <end position="312"/>
    </location>
</feature>
<dbReference type="InterPro" id="IPR051449">
    <property type="entry name" value="ABC-2_transporter_component"/>
</dbReference>
<feature type="transmembrane region" description="Helical" evidence="8">
    <location>
        <begin position="27"/>
        <end position="45"/>
    </location>
</feature>
<feature type="domain" description="ABC transmembrane type-2" evidence="9">
    <location>
        <begin position="133"/>
        <end position="373"/>
    </location>
</feature>
<comment type="caution">
    <text evidence="10">The sequence shown here is derived from an EMBL/GenBank/DDBJ whole genome shotgun (WGS) entry which is preliminary data.</text>
</comment>
<keyword evidence="4" id="KW-1003">Cell membrane</keyword>
<keyword evidence="7 8" id="KW-0472">Membrane</keyword>
<dbReference type="AlphaFoldDB" id="A0A923HGY8"/>
<evidence type="ECO:0000313" key="10">
    <source>
        <dbReference type="EMBL" id="MBC3860524.1"/>
    </source>
</evidence>
<dbReference type="PROSITE" id="PS51012">
    <property type="entry name" value="ABC_TM2"/>
    <property type="match status" value="1"/>
</dbReference>
<evidence type="ECO:0000313" key="11">
    <source>
        <dbReference type="Proteomes" id="UP000634011"/>
    </source>
</evidence>